<dbReference type="OrthoDB" id="9802323at2"/>
<feature type="binding site" evidence="11">
    <location>
        <position position="214"/>
    </location>
    <ligand>
        <name>Mn(2+)</name>
        <dbReference type="ChEBI" id="CHEBI:29035"/>
        <label>2</label>
    </ligand>
</feature>
<feature type="binding site" evidence="10">
    <location>
        <begin position="266"/>
        <end position="269"/>
    </location>
    <ligand>
        <name>GMP</name>
        <dbReference type="ChEBI" id="CHEBI:58115"/>
    </ligand>
</feature>
<dbReference type="GO" id="GO:0170057">
    <property type="term" value="F:RNA ligase (GTP) activity"/>
    <property type="evidence" value="ECO:0007669"/>
    <property type="project" value="UniProtKB-EC"/>
</dbReference>
<organism evidence="12 13">
    <name type="scientific">Clostridium acetobutylicum (strain ATCC 824 / DSM 792 / JCM 1419 / IAM 19013 / LMG 5710 / NBRC 13948 / NRRL B-527 / VKM B-1787 / 2291 / W)</name>
    <dbReference type="NCBI Taxonomy" id="272562"/>
    <lineage>
        <taxon>Bacteria</taxon>
        <taxon>Bacillati</taxon>
        <taxon>Bacillota</taxon>
        <taxon>Clostridia</taxon>
        <taxon>Eubacteriales</taxon>
        <taxon>Clostridiaceae</taxon>
        <taxon>Clostridium</taxon>
    </lineage>
</organism>
<dbReference type="STRING" id="272562.CA_C3383"/>
<dbReference type="GO" id="GO:0003972">
    <property type="term" value="F:RNA ligase (ATP) activity"/>
    <property type="evidence" value="ECO:0007669"/>
    <property type="project" value="TreeGrafter"/>
</dbReference>
<dbReference type="NCBIfam" id="TIGR03073">
    <property type="entry name" value="release_rtcB"/>
    <property type="match status" value="1"/>
</dbReference>
<proteinExistence type="predicted"/>
<dbReference type="PANTHER" id="PTHR11118:SF1">
    <property type="entry name" value="RNA-SPLICING LIGASE RTCB HOMOLOG"/>
    <property type="match status" value="1"/>
</dbReference>
<feature type="active site" description="GMP-histidine intermediate" evidence="9">
    <location>
        <position position="266"/>
    </location>
</feature>
<dbReference type="GO" id="GO:0006396">
    <property type="term" value="P:RNA processing"/>
    <property type="evidence" value="ECO:0007669"/>
    <property type="project" value="InterPro"/>
</dbReference>
<keyword evidence="6 10" id="KW-0342">GTP-binding</keyword>
<dbReference type="Pfam" id="PF01139">
    <property type="entry name" value="RtcB"/>
    <property type="match status" value="2"/>
</dbReference>
<reference evidence="12 13" key="1">
    <citation type="journal article" date="2001" name="J. Bacteriol.">
        <title>Genome sequence and comparative analysis of the solvent-producing bacterium Clostridium acetobutylicum.</title>
        <authorList>
            <person name="Nolling J."/>
            <person name="Breton G."/>
            <person name="Omelchenko M.V."/>
            <person name="Makarova K.S."/>
            <person name="Zeng Q."/>
            <person name="Gibson R."/>
            <person name="Lee H.M."/>
            <person name="Dubois J."/>
            <person name="Qiu D."/>
            <person name="Hitti J."/>
            <person name="Wolf Y.I."/>
            <person name="Tatusov R.L."/>
            <person name="Sabathe F."/>
            <person name="Doucette-Stamm L."/>
            <person name="Soucaille P."/>
            <person name="Daly M.J."/>
            <person name="Bennett G.N."/>
            <person name="Koonin E.V."/>
            <person name="Smith D.R."/>
        </authorList>
    </citation>
    <scope>NUCLEOTIDE SEQUENCE [LARGE SCALE GENOMIC DNA]</scope>
    <source>
        <strain evidence="13">ATCC 824 / DSM 792 / JCM 1419 / LMG 5710 / VKM B-1787</strain>
    </source>
</reference>
<dbReference type="GO" id="GO:0005525">
    <property type="term" value="F:GTP binding"/>
    <property type="evidence" value="ECO:0007669"/>
    <property type="project" value="UniProtKB-KW"/>
</dbReference>
<dbReference type="GO" id="GO:0046872">
    <property type="term" value="F:metal ion binding"/>
    <property type="evidence" value="ECO:0007669"/>
    <property type="project" value="UniProtKB-KW"/>
</dbReference>
<dbReference type="EC" id="6.5.1.8" evidence="1"/>
<comment type="cofactor">
    <cofactor evidence="11">
        <name>Mn(2+)</name>
        <dbReference type="ChEBI" id="CHEBI:29035"/>
    </cofactor>
    <text evidence="11">Binds 2 manganese ions per subunit.</text>
</comment>
<feature type="binding site" evidence="11">
    <location>
        <position position="141"/>
    </location>
    <ligand>
        <name>Mn(2+)</name>
        <dbReference type="ChEBI" id="CHEBI:29035"/>
        <label>2</label>
    </ligand>
</feature>
<protein>
    <recommendedName>
        <fullName evidence="1">3'-phosphate/5'-hydroxy nucleic acid ligase</fullName>
        <ecNumber evidence="1">6.5.1.8</ecNumber>
    </recommendedName>
</protein>
<keyword evidence="5" id="KW-0692">RNA repair</keyword>
<evidence type="ECO:0000256" key="4">
    <source>
        <dbReference type="ARBA" id="ARBA00022741"/>
    </source>
</evidence>
<dbReference type="GeneID" id="44999877"/>
<accession>Q97DT9</accession>
<dbReference type="NCBIfam" id="NF007153">
    <property type="entry name" value="PRK09588.1"/>
    <property type="match status" value="1"/>
</dbReference>
<keyword evidence="3 11" id="KW-0479">Metal-binding</keyword>
<dbReference type="Gene3D" id="3.90.1860.10">
    <property type="entry name" value="tRNA-splicing ligase RtcB"/>
    <property type="match status" value="1"/>
</dbReference>
<dbReference type="GO" id="GO:0042245">
    <property type="term" value="P:RNA repair"/>
    <property type="evidence" value="ECO:0007669"/>
    <property type="project" value="UniProtKB-KW"/>
</dbReference>
<sequence length="345" mass="38947">MYKILRTEKSWIEGSAVEQVKKLASLKGVENVIGYPDLHPGKTPIGISIITKDVIYPHLIGNDIGCSISLFETSELKRKFKVEKVMKTLQNSDLKNEIKKDFNLGTIGGGNHFAEFTLVDKILDESETTNFDKNKVYLLVHSGSRGLGEEILRKYIDYYSCQNGLAVNSEGFNNYISDYKKAVVFAKENRQLIAKNLCQLLNLKAFDLKIEAIHNGLELREDYIIHRKGAATALNKYVVIAGSRGDYSYIVKPINSSLETGFSIAHGAGRKWKRSGCKEKLQGKFSKKAIRNRSFSYNLICSNTNLVYEEAPEAYKNIDRVIDDLLSFNLIKVVARLKPLITYKD</sequence>
<evidence type="ECO:0000256" key="8">
    <source>
        <dbReference type="ARBA" id="ARBA00047746"/>
    </source>
</evidence>
<feature type="binding site" evidence="11">
    <location>
        <position position="112"/>
    </location>
    <ligand>
        <name>Mn(2+)</name>
        <dbReference type="ChEBI" id="CHEBI:29035"/>
        <label>1</label>
    </ligand>
</feature>
<evidence type="ECO:0000256" key="1">
    <source>
        <dbReference type="ARBA" id="ARBA00012726"/>
    </source>
</evidence>
<gene>
    <name evidence="12" type="ordered locus">CA_C3383</name>
</gene>
<dbReference type="InterPro" id="IPR017510">
    <property type="entry name" value="RtcB2"/>
</dbReference>
<dbReference type="eggNOG" id="COG1690">
    <property type="taxonomic scope" value="Bacteria"/>
</dbReference>
<dbReference type="HOGENOM" id="CLU_022279_3_0_9"/>
<evidence type="ECO:0000256" key="2">
    <source>
        <dbReference type="ARBA" id="ARBA00022598"/>
    </source>
</evidence>
<evidence type="ECO:0000256" key="9">
    <source>
        <dbReference type="PIRSR" id="PIRSR601233-1"/>
    </source>
</evidence>
<keyword evidence="7 11" id="KW-0464">Manganese</keyword>
<evidence type="ECO:0000313" key="12">
    <source>
        <dbReference type="EMBL" id="AAK81313.1"/>
    </source>
</evidence>
<dbReference type="AlphaFoldDB" id="Q97DT9"/>
<dbReference type="PANTHER" id="PTHR11118">
    <property type="entry name" value="RNA-SPLICING LIGASE RTCB HOMOLOG"/>
    <property type="match status" value="1"/>
</dbReference>
<dbReference type="PIR" id="F97315">
    <property type="entry name" value="F97315"/>
</dbReference>
<evidence type="ECO:0000256" key="11">
    <source>
        <dbReference type="PIRSR" id="PIRSR601233-3"/>
    </source>
</evidence>
<comment type="catalytic activity">
    <reaction evidence="8">
        <text>a 3'-end 3'-phospho-ribonucleotide-RNA + a 5'-end dephospho-ribonucleoside-RNA + GTP = a ribonucleotidyl-ribonucleotide-RNA + GMP + diphosphate</text>
        <dbReference type="Rhea" id="RHEA:68076"/>
        <dbReference type="Rhea" id="RHEA-COMP:10463"/>
        <dbReference type="Rhea" id="RHEA-COMP:13936"/>
        <dbReference type="Rhea" id="RHEA-COMP:17355"/>
        <dbReference type="ChEBI" id="CHEBI:33019"/>
        <dbReference type="ChEBI" id="CHEBI:37565"/>
        <dbReference type="ChEBI" id="CHEBI:58115"/>
        <dbReference type="ChEBI" id="CHEBI:83062"/>
        <dbReference type="ChEBI" id="CHEBI:138284"/>
        <dbReference type="ChEBI" id="CHEBI:173118"/>
        <dbReference type="EC" id="6.5.1.8"/>
    </reaction>
</comment>
<evidence type="ECO:0000256" key="10">
    <source>
        <dbReference type="PIRSR" id="PIRSR601233-2"/>
    </source>
</evidence>
<evidence type="ECO:0000256" key="6">
    <source>
        <dbReference type="ARBA" id="ARBA00023134"/>
    </source>
</evidence>
<dbReference type="InterPro" id="IPR001233">
    <property type="entry name" value="RtcB"/>
</dbReference>
<feature type="binding site" evidence="10">
    <location>
        <begin position="214"/>
        <end position="215"/>
    </location>
    <ligand>
        <name>GMP</name>
        <dbReference type="ChEBI" id="CHEBI:58115"/>
    </ligand>
</feature>
<dbReference type="PATRIC" id="fig|272562.8.peg.3564"/>
<evidence type="ECO:0000256" key="7">
    <source>
        <dbReference type="ARBA" id="ARBA00023211"/>
    </source>
</evidence>
<dbReference type="SUPFAM" id="SSF103365">
    <property type="entry name" value="Hypothetical protein PH1602"/>
    <property type="match status" value="1"/>
</dbReference>
<feature type="binding site" evidence="10">
    <location>
        <position position="248"/>
    </location>
    <ligand>
        <name>GMP</name>
        <dbReference type="ChEBI" id="CHEBI:58115"/>
    </ligand>
</feature>
<evidence type="ECO:0000256" key="3">
    <source>
        <dbReference type="ARBA" id="ARBA00022723"/>
    </source>
</evidence>
<dbReference type="Proteomes" id="UP000000814">
    <property type="component" value="Chromosome"/>
</dbReference>
<name>Q97DT9_CLOAB</name>
<keyword evidence="2" id="KW-0436">Ligase</keyword>
<dbReference type="InterPro" id="IPR036025">
    <property type="entry name" value="RtcB-like_sf"/>
</dbReference>
<evidence type="ECO:0000313" key="13">
    <source>
        <dbReference type="Proteomes" id="UP000000814"/>
    </source>
</evidence>
<keyword evidence="4 10" id="KW-0547">Nucleotide-binding</keyword>
<evidence type="ECO:0000256" key="5">
    <source>
        <dbReference type="ARBA" id="ARBA00022800"/>
    </source>
</evidence>
<dbReference type="RefSeq" id="WP_010966653.1">
    <property type="nucleotide sequence ID" value="NC_003030.1"/>
</dbReference>
<dbReference type="KEGG" id="cac:CA_C3383"/>
<dbReference type="EMBL" id="AE001437">
    <property type="protein sequence ID" value="AAK81313.1"/>
    <property type="molecule type" value="Genomic_DNA"/>
</dbReference>
<feature type="binding site" evidence="10">
    <location>
        <begin position="111"/>
        <end position="115"/>
    </location>
    <ligand>
        <name>GMP</name>
        <dbReference type="ChEBI" id="CHEBI:58115"/>
    </ligand>
</feature>
<feature type="binding site" evidence="10">
    <location>
        <position position="344"/>
    </location>
    <ligand>
        <name>GMP</name>
        <dbReference type="ChEBI" id="CHEBI:58115"/>
    </ligand>
</feature>
<keyword evidence="13" id="KW-1185">Reference proteome</keyword>